<sequence>MGEHDVSLQNDNERLRAFTRALLEDVRVLEQMLDTPGLFETGVRRIGAEQELFVVDAGLRPSMRGHELLAELPHSSFTAELGRFNLEINLEPRVFEGRCLRDMEEELERTLRLARVAAANHGSRIAMAGILPTLGTEHLTLDAMTPNPRYLELNRALTGMRGGTFQTYIKGSDELSLEHDNVMLEACNTSFQVHFQVAPDEFTELYNLAQIVTAPVLAAAVNSPVLLQHRLWQETRVALFQQSLDSRSTAEQERGHRTRVSFGDRYLERSMIELLREDIARFRTIIASDDVEDSAEVLRNGGVPRLRAWCLFNGTVYRWNRPCYGISQTPDGPRPHLRIENRVLPAGPSVLDAMANSAFYFGLMSALGSEIGEPTKRLPFEDVKSNFTAASRYGLKARLTWFDGEELSAARLVLALLPTARRGLESHGVRTEDIDRYLAPIEERATTGRTGAQWLLDSLRGLETAVPNKDARFRAVTEAMITQQESGAGVAQWPLAEAIVDSDWRDSFRTVGQIMTRELFTVHPEDLVDLAASMMEWEHVRHVPVEDHEGRLVGIVGHRSLLRIVGRGAKESIKPVAVREIMKPDPITISPDASTLDAIALMRLHKLACLPVVKNQKLVGIVTEHDFMGVARELLERELSAE</sequence>
<dbReference type="InterPro" id="IPR006336">
    <property type="entry name" value="GCS2"/>
</dbReference>
<dbReference type="InterPro" id="IPR000644">
    <property type="entry name" value="CBS_dom"/>
</dbReference>
<dbReference type="RefSeq" id="WP_145187064.1">
    <property type="nucleotide sequence ID" value="NZ_CP036290.1"/>
</dbReference>
<feature type="domain" description="CBS" evidence="2">
    <location>
        <begin position="515"/>
        <end position="571"/>
    </location>
</feature>
<keyword evidence="4" id="KW-1185">Reference proteome</keyword>
<organism evidence="3 4">
    <name type="scientific">Rohdeia mirabilis</name>
    <dbReference type="NCBI Taxonomy" id="2528008"/>
    <lineage>
        <taxon>Bacteria</taxon>
        <taxon>Pseudomonadati</taxon>
        <taxon>Planctomycetota</taxon>
        <taxon>Planctomycetia</taxon>
        <taxon>Planctomycetia incertae sedis</taxon>
        <taxon>Rohdeia</taxon>
    </lineage>
</organism>
<dbReference type="Pfam" id="PF00571">
    <property type="entry name" value="CBS"/>
    <property type="match status" value="2"/>
</dbReference>
<feature type="domain" description="CBS" evidence="2">
    <location>
        <begin position="582"/>
        <end position="639"/>
    </location>
</feature>
<dbReference type="InterPro" id="IPR014746">
    <property type="entry name" value="Gln_synth/guanido_kin_cat_dom"/>
</dbReference>
<dbReference type="PROSITE" id="PS51371">
    <property type="entry name" value="CBS"/>
    <property type="match status" value="2"/>
</dbReference>
<dbReference type="SUPFAM" id="SSF54631">
    <property type="entry name" value="CBS-domain pair"/>
    <property type="match status" value="1"/>
</dbReference>
<proteinExistence type="predicted"/>
<evidence type="ECO:0000256" key="1">
    <source>
        <dbReference type="PROSITE-ProRule" id="PRU00703"/>
    </source>
</evidence>
<dbReference type="EMBL" id="CP036290">
    <property type="protein sequence ID" value="QDU84829.1"/>
    <property type="molecule type" value="Genomic_DNA"/>
</dbReference>
<dbReference type="Gene3D" id="3.10.580.10">
    <property type="entry name" value="CBS-domain"/>
    <property type="match status" value="1"/>
</dbReference>
<dbReference type="OrthoDB" id="240589at2"/>
<accession>A0A518D027</accession>
<gene>
    <name evidence="3" type="ORF">Pla163_19450</name>
</gene>
<evidence type="ECO:0000259" key="2">
    <source>
        <dbReference type="PROSITE" id="PS51371"/>
    </source>
</evidence>
<reference evidence="3 4" key="1">
    <citation type="submission" date="2019-02" db="EMBL/GenBank/DDBJ databases">
        <title>Deep-cultivation of Planctomycetes and their phenomic and genomic characterization uncovers novel biology.</title>
        <authorList>
            <person name="Wiegand S."/>
            <person name="Jogler M."/>
            <person name="Boedeker C."/>
            <person name="Pinto D."/>
            <person name="Vollmers J."/>
            <person name="Rivas-Marin E."/>
            <person name="Kohn T."/>
            <person name="Peeters S.H."/>
            <person name="Heuer A."/>
            <person name="Rast P."/>
            <person name="Oberbeckmann S."/>
            <person name="Bunk B."/>
            <person name="Jeske O."/>
            <person name="Meyerdierks A."/>
            <person name="Storesund J.E."/>
            <person name="Kallscheuer N."/>
            <person name="Luecker S."/>
            <person name="Lage O.M."/>
            <person name="Pohl T."/>
            <person name="Merkel B.J."/>
            <person name="Hornburger P."/>
            <person name="Mueller R.-W."/>
            <person name="Bruemmer F."/>
            <person name="Labrenz M."/>
            <person name="Spormann A.M."/>
            <person name="Op den Camp H."/>
            <person name="Overmann J."/>
            <person name="Amann R."/>
            <person name="Jetten M.S.M."/>
            <person name="Mascher T."/>
            <person name="Medema M.H."/>
            <person name="Devos D.P."/>
            <person name="Kaster A.-K."/>
            <person name="Ovreas L."/>
            <person name="Rohde M."/>
            <person name="Galperin M.Y."/>
            <person name="Jogler C."/>
        </authorList>
    </citation>
    <scope>NUCLEOTIDE SEQUENCE [LARGE SCALE GENOMIC DNA]</scope>
    <source>
        <strain evidence="3 4">Pla163</strain>
    </source>
</reference>
<dbReference type="InterPro" id="IPR050141">
    <property type="entry name" value="GCL_type2/YbdK_subfam"/>
</dbReference>
<dbReference type="InterPro" id="IPR046342">
    <property type="entry name" value="CBS_dom_sf"/>
</dbReference>
<dbReference type="Gene3D" id="3.30.590.20">
    <property type="match status" value="1"/>
</dbReference>
<dbReference type="PANTHER" id="PTHR36510:SF3">
    <property type="entry name" value="CONSERVED PROTEIN"/>
    <property type="match status" value="1"/>
</dbReference>
<dbReference type="SUPFAM" id="SSF55931">
    <property type="entry name" value="Glutamine synthetase/guanido kinase"/>
    <property type="match status" value="1"/>
</dbReference>
<name>A0A518D027_9BACT</name>
<dbReference type="AlphaFoldDB" id="A0A518D027"/>
<dbReference type="Pfam" id="PF04107">
    <property type="entry name" value="GCS2"/>
    <property type="match status" value="1"/>
</dbReference>
<evidence type="ECO:0000313" key="4">
    <source>
        <dbReference type="Proteomes" id="UP000319342"/>
    </source>
</evidence>
<dbReference type="SMART" id="SM00116">
    <property type="entry name" value="CBS"/>
    <property type="match status" value="2"/>
</dbReference>
<dbReference type="Proteomes" id="UP000319342">
    <property type="component" value="Chromosome"/>
</dbReference>
<protein>
    <submittedName>
        <fullName evidence="3">Inosine 5'-monophosphate dehydrogenase</fullName>
    </submittedName>
</protein>
<keyword evidence="1" id="KW-0129">CBS domain</keyword>
<dbReference type="PANTHER" id="PTHR36510">
    <property type="entry name" value="GLUTAMATE--CYSTEINE LIGASE 2-RELATED"/>
    <property type="match status" value="1"/>
</dbReference>
<dbReference type="GO" id="GO:0016879">
    <property type="term" value="F:ligase activity, forming carbon-nitrogen bonds"/>
    <property type="evidence" value="ECO:0007669"/>
    <property type="project" value="TreeGrafter"/>
</dbReference>
<dbReference type="CDD" id="cd04584">
    <property type="entry name" value="CBS_pair_AcuB_like"/>
    <property type="match status" value="1"/>
</dbReference>
<evidence type="ECO:0000313" key="3">
    <source>
        <dbReference type="EMBL" id="QDU84829.1"/>
    </source>
</evidence>